<proteinExistence type="inferred from homology"/>
<dbReference type="GeneID" id="85195009"/>
<dbReference type="Pfam" id="PF12706">
    <property type="entry name" value="Lactamase_B_2"/>
    <property type="match status" value="1"/>
</dbReference>
<feature type="binding site" evidence="9">
    <location>
        <position position="138"/>
    </location>
    <ligand>
        <name>Zn(2+)</name>
        <dbReference type="ChEBI" id="CHEBI:29105"/>
        <label>1</label>
        <note>catalytic</note>
    </ligand>
</feature>
<keyword evidence="12" id="KW-1185">Reference proteome</keyword>
<dbReference type="CDD" id="cd07717">
    <property type="entry name" value="RNaseZ_ZiPD-like_MBL-fold"/>
    <property type="match status" value="1"/>
</dbReference>
<name>A0AA96V1C2_9EURY</name>
<sequence>MLKITFLGTGGALPSKERNPAGVMVNREGELLLFDCGEGSQRQMMIAKTGLVKISAIFLSHYHGDHILGLPGLLQTMGFFDRTEKLEIYGPDGLFEVMEAFEKLGTHKLQYLIIPKVLAPGDIVQKNGYTVKAVRADHDRPALGYVLEEEKRPGRFNREKAIELGVEPGPAFAKLHRGEDITLKNGIVVYSKDVVGPMRPGRKISYSGDTRETDVFFYESEGADLVIHEATFTSDMAENAYEYGHSTAKGVAKMAKKYNIRKLVLTHLSPRLTDEDERVYEDAASEFENVLVAEDLMELEVELRDE</sequence>
<keyword evidence="3 9" id="KW-0819">tRNA processing</keyword>
<comment type="cofactor">
    <cofactor evidence="9">
        <name>Zn(2+)</name>
        <dbReference type="ChEBI" id="CHEBI:29105"/>
    </cofactor>
    <text evidence="9">Binds 2 Zn(2+) ions.</text>
</comment>
<comment type="catalytic activity">
    <reaction evidence="1 9">
        <text>Endonucleolytic cleavage of RNA, removing extra 3' nucleotides from tRNA precursor, generating 3' termini of tRNAs. A 3'-hydroxy group is left at the tRNA terminus and a 5'-phosphoryl group is left at the trailer molecule.</text>
        <dbReference type="EC" id="3.1.26.11"/>
    </reaction>
</comment>
<accession>A0AA96V1C2</accession>
<keyword evidence="4 9" id="KW-0540">Nuclease</keyword>
<dbReference type="SUPFAM" id="SSF56281">
    <property type="entry name" value="Metallo-hydrolase/oxidoreductase"/>
    <property type="match status" value="1"/>
</dbReference>
<dbReference type="FunFam" id="3.60.15.10:FF:000002">
    <property type="entry name" value="Ribonuclease Z"/>
    <property type="match status" value="1"/>
</dbReference>
<feature type="binding site" evidence="9">
    <location>
        <position position="66"/>
    </location>
    <ligand>
        <name>Zn(2+)</name>
        <dbReference type="ChEBI" id="CHEBI:29105"/>
        <label>2</label>
        <note>catalytic</note>
    </ligand>
</feature>
<evidence type="ECO:0000256" key="1">
    <source>
        <dbReference type="ARBA" id="ARBA00000402"/>
    </source>
</evidence>
<feature type="binding site" evidence="9">
    <location>
        <position position="63"/>
    </location>
    <ligand>
        <name>Zn(2+)</name>
        <dbReference type="ChEBI" id="CHEBI:29105"/>
        <label>1</label>
        <note>catalytic</note>
    </ligand>
</feature>
<evidence type="ECO:0000256" key="9">
    <source>
        <dbReference type="HAMAP-Rule" id="MF_01818"/>
    </source>
</evidence>
<dbReference type="InterPro" id="IPR001279">
    <property type="entry name" value="Metallo-B-lactamas"/>
</dbReference>
<comment type="similarity">
    <text evidence="9">Belongs to the RNase Z family.</text>
</comment>
<dbReference type="NCBIfam" id="TIGR02651">
    <property type="entry name" value="RNase_Z"/>
    <property type="match status" value="1"/>
</dbReference>
<feature type="binding site" evidence="9">
    <location>
        <position position="267"/>
    </location>
    <ligand>
        <name>Zn(2+)</name>
        <dbReference type="ChEBI" id="CHEBI:29105"/>
        <label>2</label>
        <note>catalytic</note>
    </ligand>
</feature>
<dbReference type="InterPro" id="IPR013471">
    <property type="entry name" value="RNase_Z/BN"/>
</dbReference>
<reference evidence="11 12" key="1">
    <citation type="submission" date="2023-07" db="EMBL/GenBank/DDBJ databases">
        <title>Closed genoem sequence of Methanomicrococcus sp. Hf6.</title>
        <authorList>
            <person name="Poehlein A."/>
            <person name="Protasov E."/>
            <person name="Platt K."/>
            <person name="Reeh H."/>
            <person name="Daniel R."/>
            <person name="Brune A."/>
        </authorList>
    </citation>
    <scope>NUCLEOTIDE SEQUENCE [LARGE SCALE GENOMIC DNA]</scope>
    <source>
        <strain evidence="11 12">Hf6</strain>
    </source>
</reference>
<dbReference type="Gene3D" id="3.60.15.10">
    <property type="entry name" value="Ribonuclease Z/Hydroxyacylglutathione hydrolase-like"/>
    <property type="match status" value="1"/>
</dbReference>
<dbReference type="EC" id="3.1.26.11" evidence="9"/>
<evidence type="ECO:0000259" key="10">
    <source>
        <dbReference type="SMART" id="SM00849"/>
    </source>
</evidence>
<feature type="binding site" evidence="9">
    <location>
        <position position="65"/>
    </location>
    <ligand>
        <name>Zn(2+)</name>
        <dbReference type="ChEBI" id="CHEBI:29105"/>
        <label>2</label>
        <note>catalytic</note>
    </ligand>
</feature>
<keyword evidence="6 9" id="KW-0255">Endonuclease</keyword>
<dbReference type="PANTHER" id="PTHR46018:SF2">
    <property type="entry name" value="ZINC PHOSPHODIESTERASE ELAC PROTEIN 1"/>
    <property type="match status" value="1"/>
</dbReference>
<dbReference type="GO" id="GO:0042781">
    <property type="term" value="F:3'-tRNA processing endoribonuclease activity"/>
    <property type="evidence" value="ECO:0007669"/>
    <property type="project" value="UniProtKB-UniRule"/>
</dbReference>
<comment type="function">
    <text evidence="9">Zinc phosphodiesterase, which displays some tRNA 3'-processing endonuclease activity. Probably involved in tRNA maturation, by removing a 3'-trailer from precursor tRNA.</text>
</comment>
<dbReference type="PANTHER" id="PTHR46018">
    <property type="entry name" value="ZINC PHOSPHODIESTERASE ELAC PROTEIN 1"/>
    <property type="match status" value="1"/>
</dbReference>
<evidence type="ECO:0000256" key="6">
    <source>
        <dbReference type="ARBA" id="ARBA00022759"/>
    </source>
</evidence>
<feature type="binding site" evidence="9">
    <location>
        <position position="61"/>
    </location>
    <ligand>
        <name>Zn(2+)</name>
        <dbReference type="ChEBI" id="CHEBI:29105"/>
        <label>1</label>
        <note>catalytic</note>
    </ligand>
</feature>
<dbReference type="Proteomes" id="UP001302978">
    <property type="component" value="Chromosome"/>
</dbReference>
<gene>
    <name evidence="9 11" type="primary">rnz</name>
    <name evidence="11" type="ORF">MmiHf6_05130</name>
</gene>
<evidence type="ECO:0000256" key="3">
    <source>
        <dbReference type="ARBA" id="ARBA00022694"/>
    </source>
</evidence>
<feature type="domain" description="Metallo-beta-lactamase" evidence="10">
    <location>
        <begin position="18"/>
        <end position="267"/>
    </location>
</feature>
<dbReference type="HAMAP" id="MF_01818">
    <property type="entry name" value="RNase_Z_BN"/>
    <property type="match status" value="1"/>
</dbReference>
<feature type="binding site" evidence="9">
    <location>
        <position position="209"/>
    </location>
    <ligand>
        <name>Zn(2+)</name>
        <dbReference type="ChEBI" id="CHEBI:29105"/>
        <label>1</label>
        <note>catalytic</note>
    </ligand>
</feature>
<organism evidence="11 12">
    <name type="scientific">Methanimicrococcus hongohii</name>
    <dbReference type="NCBI Taxonomy" id="3028295"/>
    <lineage>
        <taxon>Archaea</taxon>
        <taxon>Methanobacteriati</taxon>
        <taxon>Methanobacteriota</taxon>
        <taxon>Stenosarchaea group</taxon>
        <taxon>Methanomicrobia</taxon>
        <taxon>Methanosarcinales</taxon>
        <taxon>Methanosarcinaceae</taxon>
        <taxon>Methanimicrococcus</taxon>
    </lineage>
</organism>
<comment type="subunit">
    <text evidence="2 9">Homodimer.</text>
</comment>
<evidence type="ECO:0000313" key="11">
    <source>
        <dbReference type="EMBL" id="WNY23208.1"/>
    </source>
</evidence>
<dbReference type="GO" id="GO:0042802">
    <property type="term" value="F:identical protein binding"/>
    <property type="evidence" value="ECO:0007669"/>
    <property type="project" value="UniProtKB-ARBA"/>
</dbReference>
<dbReference type="Pfam" id="PF23023">
    <property type="entry name" value="Anti-Pycsar_Apyc1"/>
    <property type="match status" value="1"/>
</dbReference>
<keyword evidence="7 9" id="KW-0378">Hydrolase</keyword>
<evidence type="ECO:0000256" key="8">
    <source>
        <dbReference type="ARBA" id="ARBA00022833"/>
    </source>
</evidence>
<dbReference type="EMBL" id="CP131059">
    <property type="protein sequence ID" value="WNY23208.1"/>
    <property type="molecule type" value="Genomic_DNA"/>
</dbReference>
<feature type="binding site" evidence="9">
    <location>
        <position position="209"/>
    </location>
    <ligand>
        <name>Zn(2+)</name>
        <dbReference type="ChEBI" id="CHEBI:29105"/>
        <label>2</label>
        <note>catalytic</note>
    </ligand>
</feature>
<evidence type="ECO:0000313" key="12">
    <source>
        <dbReference type="Proteomes" id="UP001302978"/>
    </source>
</evidence>
<protein>
    <recommendedName>
        <fullName evidence="9">Ribonuclease Z</fullName>
        <shortName evidence="9">RNase Z</shortName>
        <ecNumber evidence="9">3.1.26.11</ecNumber>
    </recommendedName>
    <alternativeName>
        <fullName evidence="9">tRNA 3 endonuclease</fullName>
    </alternativeName>
    <alternativeName>
        <fullName evidence="9">tRNase Z</fullName>
    </alternativeName>
</protein>
<dbReference type="NCBIfam" id="NF000801">
    <property type="entry name" value="PRK00055.1-3"/>
    <property type="match status" value="1"/>
</dbReference>
<dbReference type="GO" id="GO:0008270">
    <property type="term" value="F:zinc ion binding"/>
    <property type="evidence" value="ECO:0007669"/>
    <property type="project" value="UniProtKB-UniRule"/>
</dbReference>
<dbReference type="KEGG" id="mehf:MmiHf6_05130"/>
<keyword evidence="5 9" id="KW-0479">Metal-binding</keyword>
<dbReference type="SMART" id="SM00849">
    <property type="entry name" value="Lactamase_B"/>
    <property type="match status" value="1"/>
</dbReference>
<dbReference type="InterPro" id="IPR036866">
    <property type="entry name" value="RibonucZ/Hydroxyglut_hydro"/>
</dbReference>
<keyword evidence="8 9" id="KW-0862">Zinc</keyword>
<evidence type="ECO:0000256" key="2">
    <source>
        <dbReference type="ARBA" id="ARBA00011738"/>
    </source>
</evidence>
<dbReference type="AlphaFoldDB" id="A0AA96V1C2"/>
<evidence type="ECO:0000256" key="7">
    <source>
        <dbReference type="ARBA" id="ARBA00022801"/>
    </source>
</evidence>
<dbReference type="RefSeq" id="WP_316558223.1">
    <property type="nucleotide sequence ID" value="NZ_CP131059.1"/>
</dbReference>
<evidence type="ECO:0000256" key="5">
    <source>
        <dbReference type="ARBA" id="ARBA00022723"/>
    </source>
</evidence>
<feature type="active site" description="Proton acceptor" evidence="9">
    <location>
        <position position="65"/>
    </location>
</feature>
<evidence type="ECO:0000256" key="4">
    <source>
        <dbReference type="ARBA" id="ARBA00022722"/>
    </source>
</evidence>